<organism evidence="5 6">
    <name type="scientific">Basidiobolus meristosporus CBS 931.73</name>
    <dbReference type="NCBI Taxonomy" id="1314790"/>
    <lineage>
        <taxon>Eukaryota</taxon>
        <taxon>Fungi</taxon>
        <taxon>Fungi incertae sedis</taxon>
        <taxon>Zoopagomycota</taxon>
        <taxon>Entomophthoromycotina</taxon>
        <taxon>Basidiobolomycetes</taxon>
        <taxon>Basidiobolales</taxon>
        <taxon>Basidiobolaceae</taxon>
        <taxon>Basidiobolus</taxon>
    </lineage>
</organism>
<evidence type="ECO:0000256" key="2">
    <source>
        <dbReference type="ARBA" id="ARBA00022737"/>
    </source>
</evidence>
<dbReference type="InterPro" id="IPR001680">
    <property type="entry name" value="WD40_rpt"/>
</dbReference>
<dbReference type="PANTHER" id="PTHR44376">
    <property type="entry name" value="TRANSCRIPTIONAL REGULATOR OF FILAMENTOUS GROWTH FLO8"/>
    <property type="match status" value="1"/>
</dbReference>
<proteinExistence type="predicted"/>
<sequence length="330" mass="35379">MPNTPAADNDSGSSVKNSSNQPKEPAANSQATNPSSASNDGPSSNQSNPLDIDQFIMDEDFSSFFGNVDGENLTLGEDMDVDSFGNMDFFSNMGFVGNTDSQVEAQSNGQVLQLHAQLTGHNNKVSTCAISSNSDWLASAGHDKKVIIWSLPDKSLAHTLDGHTQQITNARFSPDDRQLLATSSYDKTVRIWNVGASNKAECVTIFTGHTRSVTAVDFCPIAGSDSCCSVDAEGELKVWNIFTGVCEKTVRLSSASKYSGYSSNPVRYNPQVGTKATAAISNTLIYFDVSACEDNSSASDHISTRTFSTQHTKNIFTVDWSLDGAFLLTG</sequence>
<dbReference type="AlphaFoldDB" id="A0A1Y1VRC9"/>
<feature type="compositionally biased region" description="Polar residues" evidence="4">
    <location>
        <begin position="10"/>
        <end position="49"/>
    </location>
</feature>
<dbReference type="InterPro" id="IPR015943">
    <property type="entry name" value="WD40/YVTN_repeat-like_dom_sf"/>
</dbReference>
<reference evidence="5 6" key="1">
    <citation type="submission" date="2016-07" db="EMBL/GenBank/DDBJ databases">
        <title>Pervasive Adenine N6-methylation of Active Genes in Fungi.</title>
        <authorList>
            <consortium name="DOE Joint Genome Institute"/>
            <person name="Mondo S.J."/>
            <person name="Dannebaum R.O."/>
            <person name="Kuo R.C."/>
            <person name="Labutti K."/>
            <person name="Haridas S."/>
            <person name="Kuo A."/>
            <person name="Salamov A."/>
            <person name="Ahrendt S.R."/>
            <person name="Lipzen A."/>
            <person name="Sullivan W."/>
            <person name="Andreopoulos W.B."/>
            <person name="Clum A."/>
            <person name="Lindquist E."/>
            <person name="Daum C."/>
            <person name="Ramamoorthy G.K."/>
            <person name="Gryganskyi A."/>
            <person name="Culley D."/>
            <person name="Magnuson J.K."/>
            <person name="James T.Y."/>
            <person name="O'Malley M.A."/>
            <person name="Stajich J.E."/>
            <person name="Spatafora J.W."/>
            <person name="Visel A."/>
            <person name="Grigoriev I.V."/>
        </authorList>
    </citation>
    <scope>NUCLEOTIDE SEQUENCE [LARGE SCALE GENOMIC DNA]</scope>
    <source>
        <strain evidence="5 6">CBS 931.73</strain>
    </source>
</reference>
<feature type="repeat" description="WD" evidence="3">
    <location>
        <begin position="118"/>
        <end position="159"/>
    </location>
</feature>
<evidence type="ECO:0000256" key="4">
    <source>
        <dbReference type="SAM" id="MobiDB-lite"/>
    </source>
</evidence>
<gene>
    <name evidence="5" type="ORF">K493DRAFT_272565</name>
</gene>
<dbReference type="GO" id="GO:0003714">
    <property type="term" value="F:transcription corepressor activity"/>
    <property type="evidence" value="ECO:0007669"/>
    <property type="project" value="InterPro"/>
</dbReference>
<dbReference type="PROSITE" id="PS50294">
    <property type="entry name" value="WD_REPEATS_REGION"/>
    <property type="match status" value="2"/>
</dbReference>
<dbReference type="InterPro" id="IPR020472">
    <property type="entry name" value="WD40_PAC1"/>
</dbReference>
<evidence type="ECO:0000256" key="1">
    <source>
        <dbReference type="ARBA" id="ARBA00022574"/>
    </source>
</evidence>
<dbReference type="PROSITE" id="PS50082">
    <property type="entry name" value="WD_REPEATS_2"/>
    <property type="match status" value="2"/>
</dbReference>
<keyword evidence="1 3" id="KW-0853">WD repeat</keyword>
<evidence type="ECO:0000313" key="6">
    <source>
        <dbReference type="Proteomes" id="UP000193498"/>
    </source>
</evidence>
<dbReference type="Proteomes" id="UP000193498">
    <property type="component" value="Unassembled WGS sequence"/>
</dbReference>
<evidence type="ECO:0000313" key="5">
    <source>
        <dbReference type="EMBL" id="ORX63838.1"/>
    </source>
</evidence>
<feature type="non-terminal residue" evidence="5">
    <location>
        <position position="330"/>
    </location>
</feature>
<keyword evidence="2" id="KW-0677">Repeat</keyword>
<dbReference type="SUPFAM" id="SSF50978">
    <property type="entry name" value="WD40 repeat-like"/>
    <property type="match status" value="1"/>
</dbReference>
<keyword evidence="6" id="KW-1185">Reference proteome</keyword>
<dbReference type="InterPro" id="IPR044716">
    <property type="entry name" value="LEUNIG-like"/>
</dbReference>
<dbReference type="PANTHER" id="PTHR44376:SF5">
    <property type="entry name" value="TRANSCRIPTIONAL COREPRESSOR LEUNIG ISOFORM X1"/>
    <property type="match status" value="1"/>
</dbReference>
<dbReference type="PRINTS" id="PR00320">
    <property type="entry name" value="GPROTEINBRPT"/>
</dbReference>
<dbReference type="Pfam" id="PF00400">
    <property type="entry name" value="WD40"/>
    <property type="match status" value="3"/>
</dbReference>
<dbReference type="EMBL" id="MCFE01001262">
    <property type="protein sequence ID" value="ORX63838.1"/>
    <property type="molecule type" value="Genomic_DNA"/>
</dbReference>
<name>A0A1Y1VRC9_9FUNG</name>
<dbReference type="OrthoDB" id="5600002at2759"/>
<accession>A0A1Y1VRC9</accession>
<dbReference type="Gene3D" id="2.130.10.10">
    <property type="entry name" value="YVTN repeat-like/Quinoprotein amine dehydrogenase"/>
    <property type="match status" value="2"/>
</dbReference>
<dbReference type="SMART" id="SM00320">
    <property type="entry name" value="WD40"/>
    <property type="match status" value="3"/>
</dbReference>
<feature type="repeat" description="WD" evidence="3">
    <location>
        <begin position="160"/>
        <end position="194"/>
    </location>
</feature>
<dbReference type="PROSITE" id="PS00678">
    <property type="entry name" value="WD_REPEATS_1"/>
    <property type="match status" value="1"/>
</dbReference>
<feature type="region of interest" description="Disordered" evidence="4">
    <location>
        <begin position="1"/>
        <end position="50"/>
    </location>
</feature>
<dbReference type="InterPro" id="IPR019775">
    <property type="entry name" value="WD40_repeat_CS"/>
</dbReference>
<dbReference type="InParanoid" id="A0A1Y1VRC9"/>
<dbReference type="STRING" id="1314790.A0A1Y1VRC9"/>
<protein>
    <submittedName>
        <fullName evidence="5">WD40 repeat-like protein</fullName>
    </submittedName>
</protein>
<dbReference type="InterPro" id="IPR036322">
    <property type="entry name" value="WD40_repeat_dom_sf"/>
</dbReference>
<comment type="caution">
    <text evidence="5">The sequence shown here is derived from an EMBL/GenBank/DDBJ whole genome shotgun (WGS) entry which is preliminary data.</text>
</comment>
<evidence type="ECO:0000256" key="3">
    <source>
        <dbReference type="PROSITE-ProRule" id="PRU00221"/>
    </source>
</evidence>